<dbReference type="Proteomes" id="UP001138802">
    <property type="component" value="Unassembled WGS sequence"/>
</dbReference>
<dbReference type="CDD" id="cd06154">
    <property type="entry name" value="YjgF_YER057c_UK114_like_6"/>
    <property type="match status" value="1"/>
</dbReference>
<dbReference type="PANTHER" id="PTHR43857:SF1">
    <property type="entry name" value="YJGH FAMILY PROTEIN"/>
    <property type="match status" value="1"/>
</dbReference>
<name>A0A9X0WLL2_9GAMM</name>
<protein>
    <recommendedName>
        <fullName evidence="3">RidA family protein</fullName>
    </recommendedName>
</protein>
<evidence type="ECO:0000313" key="2">
    <source>
        <dbReference type="Proteomes" id="UP001138802"/>
    </source>
</evidence>
<dbReference type="SUPFAM" id="SSF55298">
    <property type="entry name" value="YjgF-like"/>
    <property type="match status" value="1"/>
</dbReference>
<dbReference type="RefSeq" id="WP_200389703.1">
    <property type="nucleotide sequence ID" value="NZ_NRSD01000043.1"/>
</dbReference>
<evidence type="ECO:0000313" key="1">
    <source>
        <dbReference type="EMBL" id="MBK1646868.1"/>
    </source>
</evidence>
<dbReference type="Pfam" id="PF01042">
    <property type="entry name" value="Ribonuc_L-PSP"/>
    <property type="match status" value="1"/>
</dbReference>
<sequence>MEKVYSSGSWEKAVAYSRATKVGGHVFVSGTTAVDSEGNIVGPGDVYAQCKFIFEKIGKALADLGGTFNNVVRTRTFITDIDRFEEFARAHAETFVGIDPAATCVGVSRLVDPSLMVEIEVDAIIEW</sequence>
<evidence type="ECO:0008006" key="3">
    <source>
        <dbReference type="Google" id="ProtNLM"/>
    </source>
</evidence>
<gene>
    <name evidence="1" type="ORF">CKO25_20005</name>
</gene>
<dbReference type="EMBL" id="NRSD01000043">
    <property type="protein sequence ID" value="MBK1646868.1"/>
    <property type="molecule type" value="Genomic_DNA"/>
</dbReference>
<dbReference type="Gene3D" id="3.30.1330.40">
    <property type="entry name" value="RutC-like"/>
    <property type="match status" value="1"/>
</dbReference>
<dbReference type="AlphaFoldDB" id="A0A9X0WLL2"/>
<dbReference type="InterPro" id="IPR035959">
    <property type="entry name" value="RutC-like_sf"/>
</dbReference>
<dbReference type="PANTHER" id="PTHR43857">
    <property type="entry name" value="BLR7761 PROTEIN"/>
    <property type="match status" value="1"/>
</dbReference>
<comment type="caution">
    <text evidence="1">The sequence shown here is derived from an EMBL/GenBank/DDBJ whole genome shotgun (WGS) entry which is preliminary data.</text>
</comment>
<proteinExistence type="predicted"/>
<organism evidence="1 2">
    <name type="scientific">Thiocapsa imhoffii</name>
    <dbReference type="NCBI Taxonomy" id="382777"/>
    <lineage>
        <taxon>Bacteria</taxon>
        <taxon>Pseudomonadati</taxon>
        <taxon>Pseudomonadota</taxon>
        <taxon>Gammaproteobacteria</taxon>
        <taxon>Chromatiales</taxon>
        <taxon>Chromatiaceae</taxon>
        <taxon>Thiocapsa</taxon>
    </lineage>
</organism>
<keyword evidence="2" id="KW-1185">Reference proteome</keyword>
<reference evidence="1 2" key="1">
    <citation type="journal article" date="2020" name="Microorganisms">
        <title>Osmotic Adaptation and Compatible Solute Biosynthesis of Phototrophic Bacteria as Revealed from Genome Analyses.</title>
        <authorList>
            <person name="Imhoff J.F."/>
            <person name="Rahn T."/>
            <person name="Kunzel S."/>
            <person name="Keller A."/>
            <person name="Neulinger S.C."/>
        </authorList>
    </citation>
    <scope>NUCLEOTIDE SEQUENCE [LARGE SCALE GENOMIC DNA]</scope>
    <source>
        <strain evidence="1 2">DSM 21303</strain>
    </source>
</reference>
<accession>A0A9X0WLL2</accession>
<dbReference type="InterPro" id="IPR006175">
    <property type="entry name" value="YjgF/YER057c/UK114"/>
</dbReference>